<dbReference type="PANTHER" id="PTHR11552:SF201">
    <property type="entry name" value="GLUCOSE-METHANOL-CHOLINE OXIDOREDUCTASE N-TERMINAL DOMAIN-CONTAINING PROTEIN"/>
    <property type="match status" value="1"/>
</dbReference>
<dbReference type="PROSITE" id="PS00624">
    <property type="entry name" value="GMC_OXRED_2"/>
    <property type="match status" value="1"/>
</dbReference>
<dbReference type="AlphaFoldDB" id="A0A8H3C646"/>
<dbReference type="PIRSF" id="PIRSF000137">
    <property type="entry name" value="Alcohol_oxidase"/>
    <property type="match status" value="1"/>
</dbReference>
<feature type="signal peptide" evidence="8">
    <location>
        <begin position="1"/>
        <end position="23"/>
    </location>
</feature>
<dbReference type="InterPro" id="IPR036188">
    <property type="entry name" value="FAD/NAD-bd_sf"/>
</dbReference>
<feature type="active site" description="Proton acceptor" evidence="7">
    <location>
        <position position="607"/>
    </location>
</feature>
<dbReference type="EMBL" id="CAJMWW010000610">
    <property type="protein sequence ID" value="CAE6474978.1"/>
    <property type="molecule type" value="Genomic_DNA"/>
</dbReference>
<sequence>MKRDIVWVLPWVGVVAAVQSANGADFSSQAFDYVVVGGGTAGLAVAARLSDNPKVTVGVIEAGPYYENDPLIDTPGLASQLQGNAKYDWMFKSIPQTYANNRVLPLPRGKALGGSSAINAMALDRASKIEYDAWEKLGNPKWNWNGLLPYMKAAERFTGVDPFRANSTGANPADIFPSQGTNGTITASFNIWYSDVIPPFREAMANRGVPIKFDPDSGDPFGLYNSATAVNRTTGTRSYAANTYFAYNSGRTNFVVLTGAQATKVEFKHSTTGKTDGKITATGVSFVHDSTMYTVKAKKEVVLSAGTFQTPQLLELSGIGNVTILRQNGITPVVDLPGVGENLQDHLLVPTTYELKPGITTFDILRNNATYAAAAQAQYAATHDGIYSYSTSTLSFINLDYVTTPDELSNMLARLDSEVAGDTTSALQKAQYAIQKDWLRKRVGDIEVALTTGYGGTGTPESNTSYISIRAAIQHPFSRGNVHINSSDQLAAPQINPNYLSKSIDREILVQSLKFALKTSQTEPLASFVVAREGPPPEITSDDAYNESLDSVPSLTIGVKFNHALIGTAALAPRALGGVVDTSLKVYGTSNVRVADASIIPIHIGAHISRTVYGIGERLAAMIASSSS</sequence>
<evidence type="ECO:0000256" key="8">
    <source>
        <dbReference type="SAM" id="SignalP"/>
    </source>
</evidence>
<dbReference type="SUPFAM" id="SSF51905">
    <property type="entry name" value="FAD/NAD(P)-binding domain"/>
    <property type="match status" value="1"/>
</dbReference>
<evidence type="ECO:0000256" key="4">
    <source>
        <dbReference type="ARBA" id="ARBA00022729"/>
    </source>
</evidence>
<dbReference type="Pfam" id="PF00732">
    <property type="entry name" value="GMC_oxred_N"/>
    <property type="match status" value="1"/>
</dbReference>
<keyword evidence="6" id="KW-0560">Oxidoreductase</keyword>
<dbReference type="Gene3D" id="3.30.560.10">
    <property type="entry name" value="Glucose Oxidase, domain 3"/>
    <property type="match status" value="1"/>
</dbReference>
<evidence type="ECO:0000256" key="1">
    <source>
        <dbReference type="ARBA" id="ARBA00001974"/>
    </source>
</evidence>
<proteinExistence type="inferred from homology"/>
<dbReference type="InterPro" id="IPR007867">
    <property type="entry name" value="GMC_OxRtase_C"/>
</dbReference>
<keyword evidence="3" id="KW-0285">Flavoprotein</keyword>
<dbReference type="InterPro" id="IPR000172">
    <property type="entry name" value="GMC_OxRdtase_N"/>
</dbReference>
<dbReference type="GO" id="GO:0050660">
    <property type="term" value="F:flavin adenine dinucleotide binding"/>
    <property type="evidence" value="ECO:0007669"/>
    <property type="project" value="InterPro"/>
</dbReference>
<dbReference type="SUPFAM" id="SSF54373">
    <property type="entry name" value="FAD-linked reductases, C-terminal domain"/>
    <property type="match status" value="1"/>
</dbReference>
<evidence type="ECO:0000256" key="5">
    <source>
        <dbReference type="ARBA" id="ARBA00022827"/>
    </source>
</evidence>
<feature type="chain" id="PRO_5034687294" description="Glucose-methanol-choline oxidoreductase N-terminal domain-containing protein" evidence="8">
    <location>
        <begin position="24"/>
        <end position="628"/>
    </location>
</feature>
<dbReference type="Proteomes" id="UP000663841">
    <property type="component" value="Unassembled WGS sequence"/>
</dbReference>
<evidence type="ECO:0000256" key="3">
    <source>
        <dbReference type="ARBA" id="ARBA00022630"/>
    </source>
</evidence>
<gene>
    <name evidence="10" type="ORF">RDB_LOCUS187477</name>
</gene>
<dbReference type="Gene3D" id="3.50.50.60">
    <property type="entry name" value="FAD/NAD(P)-binding domain"/>
    <property type="match status" value="1"/>
</dbReference>
<evidence type="ECO:0000313" key="11">
    <source>
        <dbReference type="Proteomes" id="UP000663841"/>
    </source>
</evidence>
<evidence type="ECO:0000256" key="7">
    <source>
        <dbReference type="PIRSR" id="PIRSR000137-1"/>
    </source>
</evidence>
<dbReference type="Pfam" id="PF05199">
    <property type="entry name" value="GMC_oxred_C"/>
    <property type="match status" value="1"/>
</dbReference>
<keyword evidence="5" id="KW-0274">FAD</keyword>
<feature type="active site" description="Proton donor" evidence="7">
    <location>
        <position position="563"/>
    </location>
</feature>
<comment type="cofactor">
    <cofactor evidence="1">
        <name>FAD</name>
        <dbReference type="ChEBI" id="CHEBI:57692"/>
    </cofactor>
</comment>
<comment type="caution">
    <text evidence="10">The sequence shown here is derived from an EMBL/GenBank/DDBJ whole genome shotgun (WGS) entry which is preliminary data.</text>
</comment>
<evidence type="ECO:0000259" key="9">
    <source>
        <dbReference type="PROSITE" id="PS00624"/>
    </source>
</evidence>
<organism evidence="10 11">
    <name type="scientific">Rhizoctonia solani</name>
    <dbReference type="NCBI Taxonomy" id="456999"/>
    <lineage>
        <taxon>Eukaryota</taxon>
        <taxon>Fungi</taxon>
        <taxon>Dikarya</taxon>
        <taxon>Basidiomycota</taxon>
        <taxon>Agaricomycotina</taxon>
        <taxon>Agaricomycetes</taxon>
        <taxon>Cantharellales</taxon>
        <taxon>Ceratobasidiaceae</taxon>
        <taxon>Rhizoctonia</taxon>
    </lineage>
</organism>
<accession>A0A8H3C646</accession>
<dbReference type="GO" id="GO:0016614">
    <property type="term" value="F:oxidoreductase activity, acting on CH-OH group of donors"/>
    <property type="evidence" value="ECO:0007669"/>
    <property type="project" value="InterPro"/>
</dbReference>
<comment type="similarity">
    <text evidence="2">Belongs to the GMC oxidoreductase family.</text>
</comment>
<evidence type="ECO:0000256" key="6">
    <source>
        <dbReference type="ARBA" id="ARBA00023002"/>
    </source>
</evidence>
<evidence type="ECO:0000256" key="2">
    <source>
        <dbReference type="ARBA" id="ARBA00010790"/>
    </source>
</evidence>
<feature type="domain" description="Glucose-methanol-choline oxidoreductase N-terminal" evidence="9">
    <location>
        <begin position="306"/>
        <end position="320"/>
    </location>
</feature>
<evidence type="ECO:0000313" key="10">
    <source>
        <dbReference type="EMBL" id="CAE6474978.1"/>
    </source>
</evidence>
<dbReference type="PANTHER" id="PTHR11552">
    <property type="entry name" value="GLUCOSE-METHANOL-CHOLINE GMC OXIDOREDUCTASE"/>
    <property type="match status" value="1"/>
</dbReference>
<protein>
    <recommendedName>
        <fullName evidence="9">Glucose-methanol-choline oxidoreductase N-terminal domain-containing protein</fullName>
    </recommendedName>
</protein>
<reference evidence="10" key="1">
    <citation type="submission" date="2021-01" db="EMBL/GenBank/DDBJ databases">
        <authorList>
            <person name="Kaushik A."/>
        </authorList>
    </citation>
    <scope>NUCLEOTIDE SEQUENCE</scope>
    <source>
        <strain evidence="10">AG3-T5</strain>
    </source>
</reference>
<dbReference type="InterPro" id="IPR012132">
    <property type="entry name" value="GMC_OxRdtase"/>
</dbReference>
<name>A0A8H3C646_9AGAM</name>
<keyword evidence="4 8" id="KW-0732">Signal</keyword>